<comment type="caution">
    <text evidence="1">The sequence shown here is derived from an EMBL/GenBank/DDBJ whole genome shotgun (WGS) entry which is preliminary data.</text>
</comment>
<gene>
    <name evidence="1" type="ORF">HPB52_010199</name>
</gene>
<sequence>MEISSEEDIGWMTAINRRSRRAKAVGGKSVAIKDIKSGRKGSRRKPTLQNVLKRVATASRIPMLPTDNIKKIFRPRGGLYLRKFSLMTLSIQRINQLRRIFWCRLASSRAWDKIEVPFTVNRKRNLGRQSQKQ</sequence>
<protein>
    <submittedName>
        <fullName evidence="1">Uncharacterized protein</fullName>
    </submittedName>
</protein>
<name>A0A9D4PVF6_RHISA</name>
<proteinExistence type="predicted"/>
<keyword evidence="2" id="KW-1185">Reference proteome</keyword>
<evidence type="ECO:0000313" key="2">
    <source>
        <dbReference type="Proteomes" id="UP000821837"/>
    </source>
</evidence>
<dbReference type="EMBL" id="JABSTV010001250">
    <property type="protein sequence ID" value="KAH7956535.1"/>
    <property type="molecule type" value="Genomic_DNA"/>
</dbReference>
<reference evidence="1" key="2">
    <citation type="submission" date="2021-09" db="EMBL/GenBank/DDBJ databases">
        <authorList>
            <person name="Jia N."/>
            <person name="Wang J."/>
            <person name="Shi W."/>
            <person name="Du L."/>
            <person name="Sun Y."/>
            <person name="Zhan W."/>
            <person name="Jiang J."/>
            <person name="Wang Q."/>
            <person name="Zhang B."/>
            <person name="Ji P."/>
            <person name="Sakyi L.B."/>
            <person name="Cui X."/>
            <person name="Yuan T."/>
            <person name="Jiang B."/>
            <person name="Yang W."/>
            <person name="Lam T.T.-Y."/>
            <person name="Chang Q."/>
            <person name="Ding S."/>
            <person name="Wang X."/>
            <person name="Zhu J."/>
            <person name="Ruan X."/>
            <person name="Zhao L."/>
            <person name="Wei J."/>
            <person name="Que T."/>
            <person name="Du C."/>
            <person name="Cheng J."/>
            <person name="Dai P."/>
            <person name="Han X."/>
            <person name="Huang E."/>
            <person name="Gao Y."/>
            <person name="Liu J."/>
            <person name="Shao H."/>
            <person name="Ye R."/>
            <person name="Li L."/>
            <person name="Wei W."/>
            <person name="Wang X."/>
            <person name="Wang C."/>
            <person name="Huo Q."/>
            <person name="Li W."/>
            <person name="Guo W."/>
            <person name="Chen H."/>
            <person name="Chen S."/>
            <person name="Zhou L."/>
            <person name="Zhou L."/>
            <person name="Ni X."/>
            <person name="Tian J."/>
            <person name="Zhou Y."/>
            <person name="Sheng Y."/>
            <person name="Liu T."/>
            <person name="Pan Y."/>
            <person name="Xia L."/>
            <person name="Li J."/>
            <person name="Zhao F."/>
            <person name="Cao W."/>
        </authorList>
    </citation>
    <scope>NUCLEOTIDE SEQUENCE</scope>
    <source>
        <strain evidence="1">Rsan-2018</strain>
        <tissue evidence="1">Larvae</tissue>
    </source>
</reference>
<organism evidence="1 2">
    <name type="scientific">Rhipicephalus sanguineus</name>
    <name type="common">Brown dog tick</name>
    <name type="synonym">Ixodes sanguineus</name>
    <dbReference type="NCBI Taxonomy" id="34632"/>
    <lineage>
        <taxon>Eukaryota</taxon>
        <taxon>Metazoa</taxon>
        <taxon>Ecdysozoa</taxon>
        <taxon>Arthropoda</taxon>
        <taxon>Chelicerata</taxon>
        <taxon>Arachnida</taxon>
        <taxon>Acari</taxon>
        <taxon>Parasitiformes</taxon>
        <taxon>Ixodida</taxon>
        <taxon>Ixodoidea</taxon>
        <taxon>Ixodidae</taxon>
        <taxon>Rhipicephalinae</taxon>
        <taxon>Rhipicephalus</taxon>
        <taxon>Rhipicephalus</taxon>
    </lineage>
</organism>
<evidence type="ECO:0000313" key="1">
    <source>
        <dbReference type="EMBL" id="KAH7956535.1"/>
    </source>
</evidence>
<reference evidence="1" key="1">
    <citation type="journal article" date="2020" name="Cell">
        <title>Large-Scale Comparative Analyses of Tick Genomes Elucidate Their Genetic Diversity and Vector Capacities.</title>
        <authorList>
            <consortium name="Tick Genome and Microbiome Consortium (TIGMIC)"/>
            <person name="Jia N."/>
            <person name="Wang J."/>
            <person name="Shi W."/>
            <person name="Du L."/>
            <person name="Sun Y."/>
            <person name="Zhan W."/>
            <person name="Jiang J.F."/>
            <person name="Wang Q."/>
            <person name="Zhang B."/>
            <person name="Ji P."/>
            <person name="Bell-Sakyi L."/>
            <person name="Cui X.M."/>
            <person name="Yuan T.T."/>
            <person name="Jiang B.G."/>
            <person name="Yang W.F."/>
            <person name="Lam T.T."/>
            <person name="Chang Q.C."/>
            <person name="Ding S.J."/>
            <person name="Wang X.J."/>
            <person name="Zhu J.G."/>
            <person name="Ruan X.D."/>
            <person name="Zhao L."/>
            <person name="Wei J.T."/>
            <person name="Ye R.Z."/>
            <person name="Que T.C."/>
            <person name="Du C.H."/>
            <person name="Zhou Y.H."/>
            <person name="Cheng J.X."/>
            <person name="Dai P.F."/>
            <person name="Guo W.B."/>
            <person name="Han X.H."/>
            <person name="Huang E.J."/>
            <person name="Li L.F."/>
            <person name="Wei W."/>
            <person name="Gao Y.C."/>
            <person name="Liu J.Z."/>
            <person name="Shao H.Z."/>
            <person name="Wang X."/>
            <person name="Wang C.C."/>
            <person name="Yang T.C."/>
            <person name="Huo Q.B."/>
            <person name="Li W."/>
            <person name="Chen H.Y."/>
            <person name="Chen S.E."/>
            <person name="Zhou L.G."/>
            <person name="Ni X.B."/>
            <person name="Tian J.H."/>
            <person name="Sheng Y."/>
            <person name="Liu T."/>
            <person name="Pan Y.S."/>
            <person name="Xia L.Y."/>
            <person name="Li J."/>
            <person name="Zhao F."/>
            <person name="Cao W.C."/>
        </authorList>
    </citation>
    <scope>NUCLEOTIDE SEQUENCE</scope>
    <source>
        <strain evidence="1">Rsan-2018</strain>
    </source>
</reference>
<accession>A0A9D4PVF6</accession>
<dbReference type="AlphaFoldDB" id="A0A9D4PVF6"/>
<dbReference type="Proteomes" id="UP000821837">
    <property type="component" value="Unassembled WGS sequence"/>
</dbReference>